<keyword evidence="2" id="KW-0732">Signal</keyword>
<dbReference type="AlphaFoldDB" id="A0A175RJ81"/>
<dbReference type="RefSeq" id="WP_058726927.1">
    <property type="nucleotide sequence ID" value="NZ_LDQC01000096.1"/>
</dbReference>
<dbReference type="SUPFAM" id="SSF53850">
    <property type="entry name" value="Periplasmic binding protein-like II"/>
    <property type="match status" value="1"/>
</dbReference>
<evidence type="ECO:0000313" key="4">
    <source>
        <dbReference type="Proteomes" id="UP000078252"/>
    </source>
</evidence>
<evidence type="ECO:0000256" key="2">
    <source>
        <dbReference type="SAM" id="SignalP"/>
    </source>
</evidence>
<reference evidence="3 4" key="1">
    <citation type="journal article" date="2016" name="Front. Microbiol.">
        <title>Genomic Resource of Rice Seed Associated Bacteria.</title>
        <authorList>
            <person name="Midha S."/>
            <person name="Bansal K."/>
            <person name="Sharma S."/>
            <person name="Kumar N."/>
            <person name="Patil P.P."/>
            <person name="Chaudhry V."/>
            <person name="Patil P.B."/>
        </authorList>
    </citation>
    <scope>NUCLEOTIDE SEQUENCE [LARGE SCALE GENOMIC DNA]</scope>
    <source>
        <strain evidence="3 4">NS184</strain>
    </source>
</reference>
<dbReference type="PROSITE" id="PS51257">
    <property type="entry name" value="PROKAR_LIPOPROTEIN"/>
    <property type="match status" value="1"/>
</dbReference>
<dbReference type="Gene3D" id="3.40.190.10">
    <property type="entry name" value="Periplasmic binding protein-like II"/>
    <property type="match status" value="1"/>
</dbReference>
<organism evidence="3 4">
    <name type="scientific">Curtobacterium luteum</name>
    <dbReference type="NCBI Taxonomy" id="33881"/>
    <lineage>
        <taxon>Bacteria</taxon>
        <taxon>Bacillati</taxon>
        <taxon>Actinomycetota</taxon>
        <taxon>Actinomycetes</taxon>
        <taxon>Micrococcales</taxon>
        <taxon>Microbacteriaceae</taxon>
        <taxon>Curtobacterium</taxon>
    </lineage>
</organism>
<dbReference type="EMBL" id="LDQC01000096">
    <property type="protein sequence ID" value="KTR02842.1"/>
    <property type="molecule type" value="Genomic_DNA"/>
</dbReference>
<dbReference type="OrthoDB" id="9780991at2"/>
<feature type="region of interest" description="Disordered" evidence="1">
    <location>
        <begin position="432"/>
        <end position="452"/>
    </location>
</feature>
<gene>
    <name evidence="3" type="ORF">NS184_15185</name>
</gene>
<accession>A0A175RJ81</accession>
<feature type="compositionally biased region" description="Polar residues" evidence="1">
    <location>
        <begin position="438"/>
        <end position="452"/>
    </location>
</feature>
<evidence type="ECO:0000256" key="1">
    <source>
        <dbReference type="SAM" id="MobiDB-lite"/>
    </source>
</evidence>
<name>A0A175RJ81_9MICO</name>
<dbReference type="STRING" id="33881.NS184_15185"/>
<proteinExistence type="predicted"/>
<dbReference type="Proteomes" id="UP000078252">
    <property type="component" value="Unassembled WGS sequence"/>
</dbReference>
<sequence>MRTRRLKARSVVGAVAVVALAALSLQGCAIVNGSGDDPNTLRVMMGADTTYPKERKQWQQDVAAEFQRTTGAKVQWETYSSAQEELTAIQTSVISGQGPDVYAIGTTFTPTAYATGAFVEMGKKEWDAVGGKDQFDPASFGISGPSSSKQIGIPLASRPFVMAVNKDLLAKAGITEMPTTWDQLTADAEKTTSGDVHGLAIAYADGFDPWKFVWGMAQNAGNTIVSKDGNAEIDTKAVEDAYRTYFDWVTKDGVVDKAAIGWNNAQALAQFTDGKAAFFPMTTTTAINSFKDTKVDGKYEFALLPTVPPGATSRPSDGIEAASILSGDNWVVADYGKKQDLSFDFIKQLSTPKAQLQYYELFGNLPTNADAAAQLAADNPQLAPIIQAGKLSKPTAFTGAWSDIQLALVDVVVQSIPQLKSGEVSDEQLRSRLESAQRDAQSTLNRQKNGGL</sequence>
<dbReference type="InterPro" id="IPR006059">
    <property type="entry name" value="SBP"/>
</dbReference>
<dbReference type="PATRIC" id="fig|33881.3.peg.3575"/>
<evidence type="ECO:0000313" key="3">
    <source>
        <dbReference type="EMBL" id="KTR02842.1"/>
    </source>
</evidence>
<dbReference type="PANTHER" id="PTHR43649:SF12">
    <property type="entry name" value="DIACETYLCHITOBIOSE BINDING PROTEIN DASA"/>
    <property type="match status" value="1"/>
</dbReference>
<dbReference type="PANTHER" id="PTHR43649">
    <property type="entry name" value="ARABINOSE-BINDING PROTEIN-RELATED"/>
    <property type="match status" value="1"/>
</dbReference>
<feature type="signal peptide" evidence="2">
    <location>
        <begin position="1"/>
        <end position="29"/>
    </location>
</feature>
<protein>
    <submittedName>
        <fullName evidence="3">ABC transporter substrate-binding protein</fullName>
    </submittedName>
</protein>
<dbReference type="InterPro" id="IPR050490">
    <property type="entry name" value="Bact_solute-bd_prot1"/>
</dbReference>
<feature type="chain" id="PRO_5038578885" evidence="2">
    <location>
        <begin position="30"/>
        <end position="452"/>
    </location>
</feature>
<comment type="caution">
    <text evidence="3">The sequence shown here is derived from an EMBL/GenBank/DDBJ whole genome shotgun (WGS) entry which is preliminary data.</text>
</comment>
<dbReference type="Pfam" id="PF01547">
    <property type="entry name" value="SBP_bac_1"/>
    <property type="match status" value="1"/>
</dbReference>